<feature type="region of interest" description="Disordered" evidence="1">
    <location>
        <begin position="33"/>
        <end position="66"/>
    </location>
</feature>
<sequence>MGVDGSQRIGAALTPRFGVASASAVLHVAAHPGSRDLAEKQSLRSGRSGYPSYPERSTAMLLAAQS</sequence>
<evidence type="ECO:0000256" key="1">
    <source>
        <dbReference type="SAM" id="MobiDB-lite"/>
    </source>
</evidence>
<organism evidence="2 3">
    <name type="scientific">Pleuronectes platessa</name>
    <name type="common">European plaice</name>
    <dbReference type="NCBI Taxonomy" id="8262"/>
    <lineage>
        <taxon>Eukaryota</taxon>
        <taxon>Metazoa</taxon>
        <taxon>Chordata</taxon>
        <taxon>Craniata</taxon>
        <taxon>Vertebrata</taxon>
        <taxon>Euteleostomi</taxon>
        <taxon>Actinopterygii</taxon>
        <taxon>Neopterygii</taxon>
        <taxon>Teleostei</taxon>
        <taxon>Neoteleostei</taxon>
        <taxon>Acanthomorphata</taxon>
        <taxon>Carangaria</taxon>
        <taxon>Pleuronectiformes</taxon>
        <taxon>Pleuronectoidei</taxon>
        <taxon>Pleuronectidae</taxon>
        <taxon>Pleuronectes</taxon>
    </lineage>
</organism>
<protein>
    <submittedName>
        <fullName evidence="2">Uncharacterized protein</fullName>
    </submittedName>
</protein>
<gene>
    <name evidence="2" type="ORF">PLEPLA_LOCUS28891</name>
</gene>
<dbReference type="EMBL" id="CADEAL010002567">
    <property type="protein sequence ID" value="CAB1441106.1"/>
    <property type="molecule type" value="Genomic_DNA"/>
</dbReference>
<reference evidence="2" key="1">
    <citation type="submission" date="2020-03" db="EMBL/GenBank/DDBJ databases">
        <authorList>
            <person name="Weist P."/>
        </authorList>
    </citation>
    <scope>NUCLEOTIDE SEQUENCE</scope>
</reference>
<keyword evidence="3" id="KW-1185">Reference proteome</keyword>
<name>A0A9N7V2W5_PLEPL</name>
<dbReference type="Proteomes" id="UP001153269">
    <property type="component" value="Unassembled WGS sequence"/>
</dbReference>
<evidence type="ECO:0000313" key="3">
    <source>
        <dbReference type="Proteomes" id="UP001153269"/>
    </source>
</evidence>
<evidence type="ECO:0000313" key="2">
    <source>
        <dbReference type="EMBL" id="CAB1441106.1"/>
    </source>
</evidence>
<feature type="compositionally biased region" description="Basic and acidic residues" evidence="1">
    <location>
        <begin position="33"/>
        <end position="42"/>
    </location>
</feature>
<accession>A0A9N7V2W5</accession>
<comment type="caution">
    <text evidence="2">The sequence shown here is derived from an EMBL/GenBank/DDBJ whole genome shotgun (WGS) entry which is preliminary data.</text>
</comment>
<proteinExistence type="predicted"/>
<dbReference type="AlphaFoldDB" id="A0A9N7V2W5"/>